<comment type="caution">
    <text evidence="1">The sequence shown here is derived from an EMBL/GenBank/DDBJ whole genome shotgun (WGS) entry which is preliminary data.</text>
</comment>
<reference evidence="2" key="1">
    <citation type="journal article" date="2019" name="Int. J. Syst. Evol. Microbiol.">
        <title>The Global Catalogue of Microorganisms (GCM) 10K type strain sequencing project: providing services to taxonomists for standard genome sequencing and annotation.</title>
        <authorList>
            <consortium name="The Broad Institute Genomics Platform"/>
            <consortium name="The Broad Institute Genome Sequencing Center for Infectious Disease"/>
            <person name="Wu L."/>
            <person name="Ma J."/>
        </authorList>
    </citation>
    <scope>NUCLEOTIDE SEQUENCE [LARGE SCALE GENOMIC DNA]</scope>
    <source>
        <strain evidence="2">CGMCC 4.7466</strain>
    </source>
</reference>
<evidence type="ECO:0000313" key="1">
    <source>
        <dbReference type="EMBL" id="MFC4871563.1"/>
    </source>
</evidence>
<dbReference type="EMBL" id="JBHSJJ010000003">
    <property type="protein sequence ID" value="MFC4871563.1"/>
    <property type="molecule type" value="Genomic_DNA"/>
</dbReference>
<organism evidence="1 2">
    <name type="scientific">Negadavirga shengliensis</name>
    <dbReference type="NCBI Taxonomy" id="1389218"/>
    <lineage>
        <taxon>Bacteria</taxon>
        <taxon>Pseudomonadati</taxon>
        <taxon>Bacteroidota</taxon>
        <taxon>Cytophagia</taxon>
        <taxon>Cytophagales</taxon>
        <taxon>Cyclobacteriaceae</taxon>
        <taxon>Negadavirga</taxon>
    </lineage>
</organism>
<gene>
    <name evidence="1" type="ORF">ACFPFU_07685</name>
</gene>
<dbReference type="RefSeq" id="WP_377063138.1">
    <property type="nucleotide sequence ID" value="NZ_JBHSJJ010000003.1"/>
</dbReference>
<evidence type="ECO:0000313" key="2">
    <source>
        <dbReference type="Proteomes" id="UP001595818"/>
    </source>
</evidence>
<sequence length="45" mass="5000">MEWDTAAAQAVLEAAGSQVLKYPENKPMDYNREDILNGWFVAKAG</sequence>
<name>A0ABV9SYR0_9BACT</name>
<dbReference type="SUPFAM" id="SSF56655">
    <property type="entry name" value="Carbohydrate phosphatase"/>
    <property type="match status" value="1"/>
</dbReference>
<dbReference type="Proteomes" id="UP001595818">
    <property type="component" value="Unassembled WGS sequence"/>
</dbReference>
<proteinExistence type="predicted"/>
<accession>A0ABV9SYR0</accession>
<evidence type="ECO:0008006" key="3">
    <source>
        <dbReference type="Google" id="ProtNLM"/>
    </source>
</evidence>
<protein>
    <recommendedName>
        <fullName evidence="3">3'(2'),5'-bisphosphate nucleotidase CysQ</fullName>
    </recommendedName>
</protein>
<dbReference type="Gene3D" id="3.40.190.80">
    <property type="match status" value="1"/>
</dbReference>
<keyword evidence="2" id="KW-1185">Reference proteome</keyword>